<reference evidence="9 10" key="1">
    <citation type="journal article" date="2018" name="Sci. Rep.">
        <title>Genomic signatures of local adaptation to the degree of environmental predictability in rotifers.</title>
        <authorList>
            <person name="Franch-Gras L."/>
            <person name="Hahn C."/>
            <person name="Garcia-Roger E.M."/>
            <person name="Carmona M.J."/>
            <person name="Serra M."/>
            <person name="Gomez A."/>
        </authorList>
    </citation>
    <scope>NUCLEOTIDE SEQUENCE [LARGE SCALE GENOMIC DNA]</scope>
    <source>
        <strain evidence="9">HYR1</strain>
    </source>
</reference>
<dbReference type="FunFam" id="3.40.50.1100:FF:000007">
    <property type="entry name" value="L-threonine dehydratase catabolic TdcB"/>
    <property type="match status" value="1"/>
</dbReference>
<dbReference type="InterPro" id="IPR050147">
    <property type="entry name" value="Ser/Thr_Dehydratase"/>
</dbReference>
<dbReference type="CDD" id="cd04886">
    <property type="entry name" value="ACT_ThrD-II-like"/>
    <property type="match status" value="1"/>
</dbReference>
<dbReference type="STRING" id="10195.A0A3M7QUR6"/>
<comment type="cofactor">
    <cofactor evidence="1">
        <name>pyridoxal 5'-phosphate</name>
        <dbReference type="ChEBI" id="CHEBI:597326"/>
    </cofactor>
</comment>
<keyword evidence="4 9" id="KW-0456">Lyase</keyword>
<evidence type="ECO:0000259" key="8">
    <source>
        <dbReference type="Pfam" id="PF00291"/>
    </source>
</evidence>
<proteinExistence type="inferred from homology"/>
<dbReference type="Proteomes" id="UP000276133">
    <property type="component" value="Unassembled WGS sequence"/>
</dbReference>
<dbReference type="GO" id="GO:0004794">
    <property type="term" value="F:threonine deaminase activity"/>
    <property type="evidence" value="ECO:0007669"/>
    <property type="project" value="TreeGrafter"/>
</dbReference>
<evidence type="ECO:0000256" key="4">
    <source>
        <dbReference type="ARBA" id="ARBA00023239"/>
    </source>
</evidence>
<feature type="region of interest" description="Disordered" evidence="7">
    <location>
        <begin position="1"/>
        <end position="24"/>
    </location>
</feature>
<comment type="caution">
    <text evidence="9">The sequence shown here is derived from an EMBL/GenBank/DDBJ whole genome shotgun (WGS) entry which is preliminary data.</text>
</comment>
<dbReference type="InterPro" id="IPR036052">
    <property type="entry name" value="TrpB-like_PALP_sf"/>
</dbReference>
<keyword evidence="3" id="KW-0663">Pyridoxal phosphate</keyword>
<evidence type="ECO:0000313" key="10">
    <source>
        <dbReference type="Proteomes" id="UP000276133"/>
    </source>
</evidence>
<dbReference type="OrthoDB" id="4418812at2759"/>
<dbReference type="GO" id="GO:0006565">
    <property type="term" value="P:L-serine catabolic process"/>
    <property type="evidence" value="ECO:0007669"/>
    <property type="project" value="TreeGrafter"/>
</dbReference>
<dbReference type="AlphaFoldDB" id="A0A3M7QUR6"/>
<dbReference type="PANTHER" id="PTHR48078:SF19">
    <property type="entry name" value="ACT DOMAIN-CONTAINING PROTEIN"/>
    <property type="match status" value="1"/>
</dbReference>
<evidence type="ECO:0000256" key="1">
    <source>
        <dbReference type="ARBA" id="ARBA00001933"/>
    </source>
</evidence>
<sequence>MAGDKLNSTEYDKISPDSEEDLMPKKAGHHKFHMPKSCTNSAEDLNCDIKNQVYSERLEQLKNEIEKLTIPDLQINSEDLFDQHCDPANPVQIKFNDISAAAYRIRGGVEITPCTRSHMSSITGMEIFFKKDFLQYTGSFKERGARYALLSLSKEQKACGVIAASAGNHAQALCYHGKMLKIPVVVVMPKIAPIMKISNCRSYGAIVIVEGTSMLEAKNFALKLSKMLNIMYINGYDHPNILAGQGTMALEILEQVPDVDAIVIPTGGAGLLAGVAVAAKALKPDIMIIAAESDRCAGFYNSMANGEPTLTFSDPTLADGLAVSLVGVNAFASAKNLVDKCVCVQEEYIAIAILRLLELEKAVVEGAGACGFAAVLQGLLPELKNKKVVIPLCGGNIDTTILGRVLERALAADGRLIKLWVTISDRPGSLAEFTKLVSAFGASIKDIAHERAWLKSDVFSVQVQAVLEVENSEKAKEIEEFLIKKYEKVIMGPYGINKQ</sequence>
<protein>
    <recommendedName>
        <fullName evidence="5">L-serine deaminase</fullName>
    </recommendedName>
    <alternativeName>
        <fullName evidence="6">L-threonine dehydratase</fullName>
    </alternativeName>
</protein>
<evidence type="ECO:0000256" key="2">
    <source>
        <dbReference type="ARBA" id="ARBA00010869"/>
    </source>
</evidence>
<evidence type="ECO:0000256" key="5">
    <source>
        <dbReference type="ARBA" id="ARBA00041766"/>
    </source>
</evidence>
<dbReference type="CDD" id="cd01562">
    <property type="entry name" value="Thr-dehyd"/>
    <property type="match status" value="1"/>
</dbReference>
<evidence type="ECO:0000313" key="9">
    <source>
        <dbReference type="EMBL" id="RNA15110.1"/>
    </source>
</evidence>
<evidence type="ECO:0000256" key="7">
    <source>
        <dbReference type="SAM" id="MobiDB-lite"/>
    </source>
</evidence>
<feature type="domain" description="Tryptophan synthase beta chain-like PALP" evidence="8">
    <location>
        <begin position="106"/>
        <end position="394"/>
    </location>
</feature>
<comment type="similarity">
    <text evidence="2">Belongs to the serine/threonine dehydratase family.</text>
</comment>
<dbReference type="GO" id="GO:0009097">
    <property type="term" value="P:isoleucine biosynthetic process"/>
    <property type="evidence" value="ECO:0007669"/>
    <property type="project" value="TreeGrafter"/>
</dbReference>
<dbReference type="Gene3D" id="3.40.50.1100">
    <property type="match status" value="2"/>
</dbReference>
<evidence type="ECO:0000256" key="6">
    <source>
        <dbReference type="ARBA" id="ARBA00042605"/>
    </source>
</evidence>
<gene>
    <name evidence="9" type="ORF">BpHYR1_048939</name>
</gene>
<dbReference type="EMBL" id="REGN01005043">
    <property type="protein sequence ID" value="RNA15110.1"/>
    <property type="molecule type" value="Genomic_DNA"/>
</dbReference>
<dbReference type="InterPro" id="IPR001926">
    <property type="entry name" value="TrpB-like_PALP"/>
</dbReference>
<dbReference type="Pfam" id="PF00291">
    <property type="entry name" value="PALP"/>
    <property type="match status" value="1"/>
</dbReference>
<dbReference type="SUPFAM" id="SSF53686">
    <property type="entry name" value="Tryptophan synthase beta subunit-like PLP-dependent enzymes"/>
    <property type="match status" value="1"/>
</dbReference>
<dbReference type="InterPro" id="IPR044561">
    <property type="entry name" value="ACT_ThrD-II-like"/>
</dbReference>
<accession>A0A3M7QUR6</accession>
<organism evidence="9 10">
    <name type="scientific">Brachionus plicatilis</name>
    <name type="common">Marine rotifer</name>
    <name type="synonym">Brachionus muelleri</name>
    <dbReference type="NCBI Taxonomy" id="10195"/>
    <lineage>
        <taxon>Eukaryota</taxon>
        <taxon>Metazoa</taxon>
        <taxon>Spiralia</taxon>
        <taxon>Gnathifera</taxon>
        <taxon>Rotifera</taxon>
        <taxon>Eurotatoria</taxon>
        <taxon>Monogononta</taxon>
        <taxon>Pseudotrocha</taxon>
        <taxon>Ploima</taxon>
        <taxon>Brachionidae</taxon>
        <taxon>Brachionus</taxon>
    </lineage>
</organism>
<name>A0A3M7QUR6_BRAPC</name>
<dbReference type="GO" id="GO:0006567">
    <property type="term" value="P:L-threonine catabolic process"/>
    <property type="evidence" value="ECO:0007669"/>
    <property type="project" value="TreeGrafter"/>
</dbReference>
<keyword evidence="10" id="KW-1185">Reference proteome</keyword>
<dbReference type="GO" id="GO:0003941">
    <property type="term" value="F:L-serine ammonia-lyase activity"/>
    <property type="evidence" value="ECO:0007669"/>
    <property type="project" value="TreeGrafter"/>
</dbReference>
<evidence type="ECO:0000256" key="3">
    <source>
        <dbReference type="ARBA" id="ARBA00022898"/>
    </source>
</evidence>
<dbReference type="PANTHER" id="PTHR48078">
    <property type="entry name" value="THREONINE DEHYDRATASE, MITOCHONDRIAL-RELATED"/>
    <property type="match status" value="1"/>
</dbReference>